<keyword evidence="10" id="KW-1185">Reference proteome</keyword>
<evidence type="ECO:0000256" key="3">
    <source>
        <dbReference type="ARBA" id="ARBA00007559"/>
    </source>
</evidence>
<evidence type="ECO:0000256" key="6">
    <source>
        <dbReference type="ARBA" id="ARBA00022989"/>
    </source>
</evidence>
<feature type="transmembrane region" description="Helical" evidence="8">
    <location>
        <begin position="469"/>
        <end position="490"/>
    </location>
</feature>
<accession>A0A642UHC1</accession>
<dbReference type="AlphaFoldDB" id="A0A642UHC1"/>
<name>A0A642UHC1_9ASCO</name>
<dbReference type="GO" id="GO:0032216">
    <property type="term" value="F:glucosaminyl-phosphatidylinositol O-acyltransferase activity"/>
    <property type="evidence" value="ECO:0007669"/>
    <property type="project" value="TreeGrafter"/>
</dbReference>
<dbReference type="Pfam" id="PF06423">
    <property type="entry name" value="GWT1"/>
    <property type="match status" value="1"/>
</dbReference>
<dbReference type="UniPathway" id="UPA00196"/>
<dbReference type="VEuPathDB" id="FungiDB:TRICI_006435"/>
<dbReference type="PANTHER" id="PTHR20661">
    <property type="entry name" value="PHOSPHATIDYLINOSITOL-GLYCAN BIOSYNTHESIS CLASS W PROTEIN"/>
    <property type="match status" value="1"/>
</dbReference>
<evidence type="ECO:0000256" key="8">
    <source>
        <dbReference type="RuleBase" id="RU280819"/>
    </source>
</evidence>
<feature type="transmembrane region" description="Helical" evidence="8">
    <location>
        <begin position="141"/>
        <end position="159"/>
    </location>
</feature>
<dbReference type="PIRSF" id="PIRSF017321">
    <property type="entry name" value="GWT1"/>
    <property type="match status" value="1"/>
</dbReference>
<reference evidence="9" key="1">
    <citation type="journal article" date="2019" name="G3 (Bethesda)">
        <title>Genome Assemblies of Two Rare Opportunistic Yeast Pathogens: Diutina rugosa (syn. Candida rugosa) and Trichomonascus ciferrii (syn. Candida ciferrii).</title>
        <authorList>
            <person name="Mixao V."/>
            <person name="Saus E."/>
            <person name="Hansen A.P."/>
            <person name="Lass-Florl C."/>
            <person name="Gabaldon T."/>
        </authorList>
    </citation>
    <scope>NUCLEOTIDE SEQUENCE</scope>
    <source>
        <strain evidence="9">CBS 4856</strain>
    </source>
</reference>
<feature type="transmembrane region" description="Helical" evidence="8">
    <location>
        <begin position="399"/>
        <end position="417"/>
    </location>
</feature>
<evidence type="ECO:0000256" key="4">
    <source>
        <dbReference type="ARBA" id="ARBA00022502"/>
    </source>
</evidence>
<feature type="transmembrane region" description="Helical" evidence="8">
    <location>
        <begin position="275"/>
        <end position="294"/>
    </location>
</feature>
<evidence type="ECO:0000256" key="7">
    <source>
        <dbReference type="ARBA" id="ARBA00023136"/>
    </source>
</evidence>
<dbReference type="EMBL" id="SWFS01000533">
    <property type="protein sequence ID" value="KAA8898941.1"/>
    <property type="molecule type" value="Genomic_DNA"/>
</dbReference>
<dbReference type="PANTHER" id="PTHR20661:SF0">
    <property type="entry name" value="PHOSPHATIDYLINOSITOL-GLYCAN BIOSYNTHESIS CLASS W PROTEIN"/>
    <property type="match status" value="1"/>
</dbReference>
<feature type="transmembrane region" description="Helical" evidence="8">
    <location>
        <begin position="35"/>
        <end position="52"/>
    </location>
</feature>
<comment type="subcellular location">
    <subcellularLocation>
        <location evidence="1 8">Endoplasmic reticulum membrane</location>
        <topology evidence="1 8">Multi-pass membrane protein</topology>
    </subcellularLocation>
</comment>
<dbReference type="Proteomes" id="UP000761534">
    <property type="component" value="Unassembled WGS sequence"/>
</dbReference>
<comment type="pathway">
    <text evidence="2 8">Glycolipid biosynthesis; glycosylphosphatidylinositol-anchor biosynthesis.</text>
</comment>
<comment type="caution">
    <text evidence="9">The sequence shown here is derived from an EMBL/GenBank/DDBJ whole genome shotgun (WGS) entry which is preliminary data.</text>
</comment>
<evidence type="ECO:0000313" key="10">
    <source>
        <dbReference type="Proteomes" id="UP000761534"/>
    </source>
</evidence>
<comment type="similarity">
    <text evidence="3 8">Belongs to the PIGW family.</text>
</comment>
<dbReference type="GO" id="GO:0072659">
    <property type="term" value="P:protein localization to plasma membrane"/>
    <property type="evidence" value="ECO:0007669"/>
    <property type="project" value="TreeGrafter"/>
</dbReference>
<evidence type="ECO:0000256" key="2">
    <source>
        <dbReference type="ARBA" id="ARBA00004687"/>
    </source>
</evidence>
<feature type="transmembrane region" description="Helical" evidence="8">
    <location>
        <begin position="438"/>
        <end position="457"/>
    </location>
</feature>
<keyword evidence="8" id="KW-0808">Transferase</keyword>
<dbReference type="OrthoDB" id="15270at2759"/>
<keyword evidence="6 8" id="KW-1133">Transmembrane helix</keyword>
<dbReference type="GO" id="GO:0005789">
    <property type="term" value="C:endoplasmic reticulum membrane"/>
    <property type="evidence" value="ECO:0007669"/>
    <property type="project" value="UniProtKB-SubCell"/>
</dbReference>
<dbReference type="InterPro" id="IPR009447">
    <property type="entry name" value="PIGW/GWT1"/>
</dbReference>
<keyword evidence="7 8" id="KW-0472">Membrane</keyword>
<feature type="transmembrane region" description="Helical" evidence="8">
    <location>
        <begin position="179"/>
        <end position="198"/>
    </location>
</feature>
<evidence type="ECO:0000256" key="1">
    <source>
        <dbReference type="ARBA" id="ARBA00004477"/>
    </source>
</evidence>
<protein>
    <recommendedName>
        <fullName evidence="8">GPI-anchored wall transfer protein</fullName>
        <ecNumber evidence="8">2.3.-.-</ecNumber>
    </recommendedName>
</protein>
<sequence>MEETVSEPDIAKAMSYKLRHEAFVSGLSGGDVLEVYKVSLVAVSAYAAWCFLQSRLFYFRKPYTITSLVADFSLNWMGPLFAITLYSNMSMTLNLLIVGPAALIGLSQPVSRTFQKIAKEGNSKNAPELASYLPKRSYLTCYRGGMLVLTCAAILAVDFQEFPRRFAKVETWGTSLMDLGVGSFVFSMGLVSARGTLVDVYHDKSTAFVTALLQSFKQSLSVLLLGIVRLVAVKAFDYHEHVTEYGIHWNFFMTLGLLPPFVSVIEFMPKHVPTVFIALIIGIGYELVLNYTALSSFILTAPRVDVLSANKEGIFSFIGYLSIFLSGKGTGLYTLPSSISGFKACLFPQTKSQFKASKSSDSRIRVVGALFGSSIFHNALFYASMMWVTPSRRLANLPYILWTVSYNTAFLALYVAVEALVFGKHYYYGICVPTSLDAINLNGLAIFLLANISTGVINMKMKTLDATRFQSMTTLVLYLAVLFLVSIILYRHGIRIKL</sequence>
<proteinExistence type="inferred from homology"/>
<comment type="function">
    <text evidence="8">A acetyltransferase, which acetylates the inositol ring of phosphatidylinositol during biosynthesis of GPI-anchor.</text>
</comment>
<feature type="transmembrane region" description="Helical" evidence="8">
    <location>
        <begin position="364"/>
        <end position="387"/>
    </location>
</feature>
<keyword evidence="5 8" id="KW-0812">Transmembrane</keyword>
<evidence type="ECO:0000313" key="9">
    <source>
        <dbReference type="EMBL" id="KAA8898941.1"/>
    </source>
</evidence>
<keyword evidence="8" id="KW-0012">Acyltransferase</keyword>
<dbReference type="EC" id="2.3.-.-" evidence="8"/>
<feature type="transmembrane region" description="Helical" evidence="8">
    <location>
        <begin position="248"/>
        <end position="268"/>
    </location>
</feature>
<keyword evidence="4 8" id="KW-0337">GPI-anchor biosynthesis</keyword>
<dbReference type="GO" id="GO:0006506">
    <property type="term" value="P:GPI anchor biosynthetic process"/>
    <property type="evidence" value="ECO:0007669"/>
    <property type="project" value="UniProtKB-UniPathway"/>
</dbReference>
<feature type="transmembrane region" description="Helical" evidence="8">
    <location>
        <begin position="219"/>
        <end position="236"/>
    </location>
</feature>
<organism evidence="9 10">
    <name type="scientific">Trichomonascus ciferrii</name>
    <dbReference type="NCBI Taxonomy" id="44093"/>
    <lineage>
        <taxon>Eukaryota</taxon>
        <taxon>Fungi</taxon>
        <taxon>Dikarya</taxon>
        <taxon>Ascomycota</taxon>
        <taxon>Saccharomycotina</taxon>
        <taxon>Dipodascomycetes</taxon>
        <taxon>Dipodascales</taxon>
        <taxon>Trichomonascaceae</taxon>
        <taxon>Trichomonascus</taxon>
        <taxon>Trichomonascus ciferrii complex</taxon>
    </lineage>
</organism>
<evidence type="ECO:0000256" key="5">
    <source>
        <dbReference type="ARBA" id="ARBA00022692"/>
    </source>
</evidence>
<keyword evidence="8" id="KW-0256">Endoplasmic reticulum</keyword>
<gene>
    <name evidence="9" type="ORF">TRICI_006435</name>
</gene>